<dbReference type="EMBL" id="JBHSEP010000013">
    <property type="protein sequence ID" value="MFC4599999.1"/>
    <property type="molecule type" value="Genomic_DNA"/>
</dbReference>
<feature type="repeat" description="NHL" evidence="2">
    <location>
        <begin position="174"/>
        <end position="210"/>
    </location>
</feature>
<evidence type="ECO:0000256" key="2">
    <source>
        <dbReference type="PROSITE-ProRule" id="PRU00504"/>
    </source>
</evidence>
<keyword evidence="3" id="KW-0732">Signal</keyword>
<dbReference type="Pfam" id="PF01436">
    <property type="entry name" value="NHL"/>
    <property type="match status" value="3"/>
</dbReference>
<feature type="chain" id="PRO_5046556556" evidence="3">
    <location>
        <begin position="30"/>
        <end position="527"/>
    </location>
</feature>
<sequence length="527" mass="54732">MKTKINQLWIGAVSAALLVWTASPVAASAAVPGWTKSAKLYEVRTWAGQTAQGYREGSFSEAAFFHPKSAAALADGRLLVADSSNHLLRTLEADQTALFAGYWLGADEAGNPLGGLNDDSTNRAVFDSPAGLAVDAKGNVYVADSGNHSIRKVTPGGTVTTLAGSGRIGSDDGRGAAAAFHSPSDVAVDSKGNVYVADTLNHLIRKISPNGTVTTLNEPSDRLIEYVPGAVEDAGDFADGPLASAKFNEPSGLAVDAKDNLYVSDRGNQRIRYIDLASGQVTTVAGGGSYADANAYFVQGDYVDGEASASRFNSPEGLAVAADGALVIADSLNHVIRLLKDGQVSTLAGVPTEPGSGDGVTVSAMFNHPTDVAVLADGRLVIVDEYGNKVRILQKYAAPAQLPQNKGISVLYNGSLVPTDVPAQLKSNAVLLPVRAVGNALGYTVGYDVNTGEALLSKDGVVYAISEGTDSVKKSGAGGNASLKLNAKTISVDGRMMIPVRFFAEESGLDVQWDGADQVVVIRDQQF</sequence>
<comment type="caution">
    <text evidence="5">The sequence shown here is derived from an EMBL/GenBank/DDBJ whole genome shotgun (WGS) entry which is preliminary data.</text>
</comment>
<dbReference type="PANTHER" id="PTHR13833:SF71">
    <property type="entry name" value="NHL DOMAIN-CONTAINING PROTEIN"/>
    <property type="match status" value="1"/>
</dbReference>
<keyword evidence="1" id="KW-0677">Repeat</keyword>
<feature type="repeat" description="NHL" evidence="2">
    <location>
        <begin position="126"/>
        <end position="156"/>
    </location>
</feature>
<evidence type="ECO:0000313" key="5">
    <source>
        <dbReference type="EMBL" id="MFC4599999.1"/>
    </source>
</evidence>
<dbReference type="Pfam" id="PF07833">
    <property type="entry name" value="Cu_amine_oxidN1"/>
    <property type="match status" value="1"/>
</dbReference>
<dbReference type="InterPro" id="IPR036582">
    <property type="entry name" value="Mao_N_sf"/>
</dbReference>
<dbReference type="PANTHER" id="PTHR13833">
    <property type="match status" value="1"/>
</dbReference>
<dbReference type="PROSITE" id="PS51125">
    <property type="entry name" value="NHL"/>
    <property type="match status" value="2"/>
</dbReference>
<reference evidence="6" key="1">
    <citation type="journal article" date="2019" name="Int. J. Syst. Evol. Microbiol.">
        <title>The Global Catalogue of Microorganisms (GCM) 10K type strain sequencing project: providing services to taxonomists for standard genome sequencing and annotation.</title>
        <authorList>
            <consortium name="The Broad Institute Genomics Platform"/>
            <consortium name="The Broad Institute Genome Sequencing Center for Infectious Disease"/>
            <person name="Wu L."/>
            <person name="Ma J."/>
        </authorList>
    </citation>
    <scope>NUCLEOTIDE SEQUENCE [LARGE SCALE GENOMIC DNA]</scope>
    <source>
        <strain evidence="6">CCUG 49571</strain>
    </source>
</reference>
<evidence type="ECO:0000259" key="4">
    <source>
        <dbReference type="Pfam" id="PF07833"/>
    </source>
</evidence>
<proteinExistence type="predicted"/>
<name>A0ABV9FIP9_9BACL</name>
<dbReference type="RefSeq" id="WP_378098719.1">
    <property type="nucleotide sequence ID" value="NZ_JBHSEP010000013.1"/>
</dbReference>
<organism evidence="5 6">
    <name type="scientific">Cohnella hongkongensis</name>
    <dbReference type="NCBI Taxonomy" id="178337"/>
    <lineage>
        <taxon>Bacteria</taxon>
        <taxon>Bacillati</taxon>
        <taxon>Bacillota</taxon>
        <taxon>Bacilli</taxon>
        <taxon>Bacillales</taxon>
        <taxon>Paenibacillaceae</taxon>
        <taxon>Cohnella</taxon>
    </lineage>
</organism>
<dbReference type="Gene3D" id="2.120.10.30">
    <property type="entry name" value="TolB, C-terminal domain"/>
    <property type="match status" value="4"/>
</dbReference>
<dbReference type="Proteomes" id="UP001596028">
    <property type="component" value="Unassembled WGS sequence"/>
</dbReference>
<evidence type="ECO:0000313" key="6">
    <source>
        <dbReference type="Proteomes" id="UP001596028"/>
    </source>
</evidence>
<dbReference type="InterPro" id="IPR001258">
    <property type="entry name" value="NHL_repeat"/>
</dbReference>
<dbReference type="InterPro" id="IPR011042">
    <property type="entry name" value="6-blade_b-propeller_TolB-like"/>
</dbReference>
<dbReference type="SUPFAM" id="SSF101898">
    <property type="entry name" value="NHL repeat"/>
    <property type="match status" value="1"/>
</dbReference>
<evidence type="ECO:0000256" key="1">
    <source>
        <dbReference type="ARBA" id="ARBA00022737"/>
    </source>
</evidence>
<dbReference type="InterPro" id="IPR012854">
    <property type="entry name" value="Cu_amine_oxidase-like_N"/>
</dbReference>
<dbReference type="SUPFAM" id="SSF55383">
    <property type="entry name" value="Copper amine oxidase, domain N"/>
    <property type="match status" value="2"/>
</dbReference>
<gene>
    <name evidence="5" type="ORF">ACFO3S_17260</name>
</gene>
<feature type="signal peptide" evidence="3">
    <location>
        <begin position="1"/>
        <end position="29"/>
    </location>
</feature>
<feature type="domain" description="Copper amine oxidase-like N-terminal" evidence="4">
    <location>
        <begin position="413"/>
        <end position="522"/>
    </location>
</feature>
<protein>
    <submittedName>
        <fullName evidence="5">Stalk domain-containing protein</fullName>
    </submittedName>
</protein>
<evidence type="ECO:0000256" key="3">
    <source>
        <dbReference type="SAM" id="SignalP"/>
    </source>
</evidence>
<accession>A0ABV9FIP9</accession>
<keyword evidence="6" id="KW-1185">Reference proteome</keyword>
<dbReference type="Gene3D" id="3.30.457.10">
    <property type="entry name" value="Copper amine oxidase-like, N-terminal domain"/>
    <property type="match status" value="1"/>
</dbReference>